<dbReference type="AlphaFoldDB" id="A0A1J4NLQ8"/>
<name>A0A1J4NLQ8_9ACTN</name>
<dbReference type="PANTHER" id="PTHR43289:SF34">
    <property type="entry name" value="SERINE_THREONINE-PROTEIN KINASE YBDM-RELATED"/>
    <property type="match status" value="1"/>
</dbReference>
<dbReference type="SMART" id="SM00220">
    <property type="entry name" value="S_TKc"/>
    <property type="match status" value="1"/>
</dbReference>
<keyword evidence="3" id="KW-0418">Kinase</keyword>
<dbReference type="PROSITE" id="PS00108">
    <property type="entry name" value="PROTEIN_KINASE_ST"/>
    <property type="match status" value="1"/>
</dbReference>
<keyword evidence="2 5" id="KW-0547">Nucleotide-binding</keyword>
<dbReference type="PROSITE" id="PS50011">
    <property type="entry name" value="PROTEIN_KINASE_DOM"/>
    <property type="match status" value="1"/>
</dbReference>
<dbReference type="GO" id="GO:0005524">
    <property type="term" value="F:ATP binding"/>
    <property type="evidence" value="ECO:0007669"/>
    <property type="project" value="UniProtKB-UniRule"/>
</dbReference>
<dbReference type="SUPFAM" id="SSF56112">
    <property type="entry name" value="Protein kinase-like (PK-like)"/>
    <property type="match status" value="1"/>
</dbReference>
<comment type="caution">
    <text evidence="8">The sequence shown here is derived from an EMBL/GenBank/DDBJ whole genome shotgun (WGS) entry which is preliminary data.</text>
</comment>
<dbReference type="InterPro" id="IPR018391">
    <property type="entry name" value="PQQ_b-propeller_rpt"/>
</dbReference>
<evidence type="ECO:0000256" key="3">
    <source>
        <dbReference type="ARBA" id="ARBA00022777"/>
    </source>
</evidence>
<dbReference type="Gene3D" id="3.30.200.20">
    <property type="entry name" value="Phosphorylase Kinase, domain 1"/>
    <property type="match status" value="1"/>
</dbReference>
<dbReference type="Pfam" id="PF00069">
    <property type="entry name" value="Pkinase"/>
    <property type="match status" value="1"/>
</dbReference>
<evidence type="ECO:0000259" key="7">
    <source>
        <dbReference type="PROSITE" id="PS50011"/>
    </source>
</evidence>
<dbReference type="Gene3D" id="1.10.510.10">
    <property type="entry name" value="Transferase(Phosphotransferase) domain 1"/>
    <property type="match status" value="1"/>
</dbReference>
<dbReference type="GO" id="GO:0004674">
    <property type="term" value="F:protein serine/threonine kinase activity"/>
    <property type="evidence" value="ECO:0007669"/>
    <property type="project" value="TreeGrafter"/>
</dbReference>
<evidence type="ECO:0000256" key="2">
    <source>
        <dbReference type="ARBA" id="ARBA00022741"/>
    </source>
</evidence>
<proteinExistence type="predicted"/>
<feature type="region of interest" description="Disordered" evidence="6">
    <location>
        <begin position="622"/>
        <end position="661"/>
    </location>
</feature>
<dbReference type="OrthoDB" id="9762169at2"/>
<gene>
    <name evidence="8" type="ORF">WN71_035405</name>
</gene>
<dbReference type="PANTHER" id="PTHR43289">
    <property type="entry name" value="MITOGEN-ACTIVATED PROTEIN KINASE KINASE KINASE 20-RELATED"/>
    <property type="match status" value="1"/>
</dbReference>
<dbReference type="Gene3D" id="2.130.10.10">
    <property type="entry name" value="YVTN repeat-like/Quinoprotein amine dehydrogenase"/>
    <property type="match status" value="2"/>
</dbReference>
<dbReference type="InterPro" id="IPR011047">
    <property type="entry name" value="Quinoprotein_ADH-like_sf"/>
</dbReference>
<keyword evidence="9" id="KW-1185">Reference proteome</keyword>
<evidence type="ECO:0000256" key="1">
    <source>
        <dbReference type="ARBA" id="ARBA00022679"/>
    </source>
</evidence>
<dbReference type="SMART" id="SM00564">
    <property type="entry name" value="PQQ"/>
    <property type="match status" value="7"/>
</dbReference>
<evidence type="ECO:0000256" key="6">
    <source>
        <dbReference type="SAM" id="MobiDB-lite"/>
    </source>
</evidence>
<feature type="compositionally biased region" description="Low complexity" evidence="6">
    <location>
        <begin position="624"/>
        <end position="634"/>
    </location>
</feature>
<dbReference type="InterPro" id="IPR008271">
    <property type="entry name" value="Ser/Thr_kinase_AS"/>
</dbReference>
<protein>
    <recommendedName>
        <fullName evidence="7">Protein kinase domain-containing protein</fullName>
    </recommendedName>
</protein>
<evidence type="ECO:0000256" key="4">
    <source>
        <dbReference type="ARBA" id="ARBA00022840"/>
    </source>
</evidence>
<dbReference type="InterPro" id="IPR002372">
    <property type="entry name" value="PQQ_rpt_dom"/>
</dbReference>
<dbReference type="PROSITE" id="PS00107">
    <property type="entry name" value="PROTEIN_KINASE_ATP"/>
    <property type="match status" value="1"/>
</dbReference>
<dbReference type="CDD" id="cd14014">
    <property type="entry name" value="STKc_PknB_like"/>
    <property type="match status" value="1"/>
</dbReference>
<accession>A0A1J4NLQ8</accession>
<keyword evidence="4 5" id="KW-0067">ATP-binding</keyword>
<dbReference type="STRING" id="1428628.WN71_035405"/>
<feature type="binding site" evidence="5">
    <location>
        <position position="31"/>
    </location>
    <ligand>
        <name>ATP</name>
        <dbReference type="ChEBI" id="CHEBI:30616"/>
    </ligand>
</feature>
<dbReference type="InterPro" id="IPR011009">
    <property type="entry name" value="Kinase-like_dom_sf"/>
</dbReference>
<keyword evidence="1" id="KW-0808">Transferase</keyword>
<feature type="domain" description="Protein kinase" evidence="7">
    <location>
        <begin position="1"/>
        <end position="254"/>
    </location>
</feature>
<dbReference type="Pfam" id="PF13360">
    <property type="entry name" value="PQQ_2"/>
    <property type="match status" value="3"/>
</dbReference>
<evidence type="ECO:0000256" key="5">
    <source>
        <dbReference type="PROSITE-ProRule" id="PRU10141"/>
    </source>
</evidence>
<dbReference type="InterPro" id="IPR015943">
    <property type="entry name" value="WD40/YVTN_repeat-like_dom_sf"/>
</dbReference>
<evidence type="ECO:0000313" key="8">
    <source>
        <dbReference type="EMBL" id="OIJ63200.1"/>
    </source>
</evidence>
<organism evidence="8 9">
    <name type="scientific">Streptomyces mangrovisoli</name>
    <dbReference type="NCBI Taxonomy" id="1428628"/>
    <lineage>
        <taxon>Bacteria</taxon>
        <taxon>Bacillati</taxon>
        <taxon>Actinomycetota</taxon>
        <taxon>Actinomycetes</taxon>
        <taxon>Kitasatosporales</taxon>
        <taxon>Streptomycetaceae</taxon>
        <taxon>Streptomyces</taxon>
    </lineage>
</organism>
<dbReference type="InterPro" id="IPR000719">
    <property type="entry name" value="Prot_kinase_dom"/>
</dbReference>
<dbReference type="EMBL" id="LAVA02000112">
    <property type="protein sequence ID" value="OIJ63200.1"/>
    <property type="molecule type" value="Genomic_DNA"/>
</dbReference>
<dbReference type="SUPFAM" id="SSF50998">
    <property type="entry name" value="Quinoprotein alcohol dehydrogenase-like"/>
    <property type="match status" value="1"/>
</dbReference>
<sequence length="661" mass="71436">MLAVLGSGGMANVYLAGTGRKTTGSLLAAVKVLRRDQSSDEYVRRLFRLEIEALIELNASGTLRLLDCDPDHDSPWFATEYFPSLDLRSLVSIHGPLETMAVLRLAAEIASILIRLKTHNIVHRDLKPSNILVLSAADGSLRLIDFGVARKLDRTKTNPAMTVGTDAYMAPEQQYGEAGHPSDMFALGLTLAYAASGVQAPRPDLHQGRLGRPARFPDDAFDGLAGSLRELVVECTRADPEDRITARDLLHRLARIGVRPRKEATGSATWLSNTARAQVLQHAERSRAFIPGRPTRPLTAAPAEPEVRWVHELSGRAYFTSPVDVGHGIAVCSLDGSVRLLDARDGTPTWKRDLAARIESTPAAGHGMLFVPCSDRTLLALDTRDGSTRWTYPAGDNALFAPVVRGDRVLAGARDGAIHCISVHTGAPLWISDRGHGPVFDRPVVAADRGYASGWQGSLQALALDTGDSAEALPQLRDIVGAPALDRDTLFLADRTGSLYAIDARTAQERWRHERRTAACTGPVVVRDLVCLGTAGGTVWAHDARTGALKWQLTTSGRLRCVPVPYDGGLYVSVDDVLTAVDARTGAVRWTHRAPGTVHAPPLIARGHAYIGTWNRTVEALRIPDPSSSPTDLLPPRPHPRENENGPVRDASGFGRTPWSG</sequence>
<dbReference type="InterPro" id="IPR017441">
    <property type="entry name" value="Protein_kinase_ATP_BS"/>
</dbReference>
<reference evidence="8" key="1">
    <citation type="submission" date="2016-10" db="EMBL/GenBank/DDBJ databases">
        <title>Genome sequence of Streptomyces mangrovisoli MUSC 149.</title>
        <authorList>
            <person name="Lee L.-H."/>
            <person name="Ser H.-L."/>
        </authorList>
    </citation>
    <scope>NUCLEOTIDE SEQUENCE [LARGE SCALE GENOMIC DNA]</scope>
    <source>
        <strain evidence="8">MUSC 149</strain>
    </source>
</reference>
<dbReference type="Proteomes" id="UP000034196">
    <property type="component" value="Unassembled WGS sequence"/>
</dbReference>
<evidence type="ECO:0000313" key="9">
    <source>
        <dbReference type="Proteomes" id="UP000034196"/>
    </source>
</evidence>